<keyword evidence="3" id="KW-1185">Reference proteome</keyword>
<gene>
    <name evidence="2" type="ORF">NBG4_240031</name>
</gene>
<dbReference type="SUPFAM" id="SSF53098">
    <property type="entry name" value="Ribonuclease H-like"/>
    <property type="match status" value="1"/>
</dbReference>
<accession>A0A2U3QGB4</accession>
<dbReference type="InterPro" id="IPR012337">
    <property type="entry name" value="RNaseH-like_sf"/>
</dbReference>
<dbReference type="PROSITE" id="PS50994">
    <property type="entry name" value="INTEGRASE"/>
    <property type="match status" value="1"/>
</dbReference>
<proteinExistence type="predicted"/>
<dbReference type="EMBL" id="OUUY01000069">
    <property type="protein sequence ID" value="SPQ00467.1"/>
    <property type="molecule type" value="Genomic_DNA"/>
</dbReference>
<dbReference type="InterPro" id="IPR001584">
    <property type="entry name" value="Integrase_cat-core"/>
</dbReference>
<dbReference type="NCBIfam" id="NF033594">
    <property type="entry name" value="transpos_ISNCY_2"/>
    <property type="match status" value="1"/>
</dbReference>
<dbReference type="InterPro" id="IPR036397">
    <property type="entry name" value="RNaseH_sf"/>
</dbReference>
<organism evidence="2 3">
    <name type="scientific">Candidatus Sulfobium mesophilum</name>
    <dbReference type="NCBI Taxonomy" id="2016548"/>
    <lineage>
        <taxon>Bacteria</taxon>
        <taxon>Pseudomonadati</taxon>
        <taxon>Nitrospirota</taxon>
        <taxon>Nitrospiria</taxon>
        <taxon>Nitrospirales</taxon>
        <taxon>Nitrospiraceae</taxon>
        <taxon>Candidatus Sulfobium</taxon>
    </lineage>
</organism>
<dbReference type="PANTHER" id="PTHR35004:SF7">
    <property type="entry name" value="INTEGRASE PROTEIN"/>
    <property type="match status" value="1"/>
</dbReference>
<evidence type="ECO:0000313" key="2">
    <source>
        <dbReference type="EMBL" id="SPQ00467.1"/>
    </source>
</evidence>
<dbReference type="GO" id="GO:0003676">
    <property type="term" value="F:nucleic acid binding"/>
    <property type="evidence" value="ECO:0007669"/>
    <property type="project" value="InterPro"/>
</dbReference>
<dbReference type="Gene3D" id="3.30.420.10">
    <property type="entry name" value="Ribonuclease H-like superfamily/Ribonuclease H"/>
    <property type="match status" value="1"/>
</dbReference>
<evidence type="ECO:0000259" key="1">
    <source>
        <dbReference type="PROSITE" id="PS50994"/>
    </source>
</evidence>
<protein>
    <recommendedName>
        <fullName evidence="1">Integrase catalytic domain-containing protein</fullName>
    </recommendedName>
</protein>
<dbReference type="Proteomes" id="UP000245125">
    <property type="component" value="Unassembled WGS sequence"/>
</dbReference>
<sequence length="278" mass="32454">MLQLDGSHHNWFEGRGPECVLMGYIDDATGKVYGRFYEYEGTIPAMDSFKRYIRKKGIPMSLYMDKHTTYKSTGKATIEDELNGTEPMSEFGRALTELGLELIHANSPQAKGRVERLFNTLQDRLVKEMRLRGISSITEANEFLREYLPIYNKRFAKKAAQPENLHRPIPKGLNLDRILCIKTERTLRNDFTIAHDRKLYQIEEAITTKKLMVEEYTDGSMAIWCREKKMKFRQIAIRTEKPQKQPDKQARKTVIIPPKDHPWRKLRYGINEQKKVAA</sequence>
<name>A0A2U3QGB4_9BACT</name>
<dbReference type="PANTHER" id="PTHR35004">
    <property type="entry name" value="TRANSPOSASE RV3428C-RELATED"/>
    <property type="match status" value="1"/>
</dbReference>
<dbReference type="InterPro" id="IPR047797">
    <property type="entry name" value="ISNCY_transpos"/>
</dbReference>
<evidence type="ECO:0000313" key="3">
    <source>
        <dbReference type="Proteomes" id="UP000245125"/>
    </source>
</evidence>
<dbReference type="GO" id="GO:0015074">
    <property type="term" value="P:DNA integration"/>
    <property type="evidence" value="ECO:0007669"/>
    <property type="project" value="InterPro"/>
</dbReference>
<dbReference type="AlphaFoldDB" id="A0A2U3QGB4"/>
<feature type="domain" description="Integrase catalytic" evidence="1">
    <location>
        <begin position="1"/>
        <end position="176"/>
    </location>
</feature>
<reference evidence="3" key="1">
    <citation type="submission" date="2018-03" db="EMBL/GenBank/DDBJ databases">
        <authorList>
            <person name="Zecchin S."/>
        </authorList>
    </citation>
    <scope>NUCLEOTIDE SEQUENCE [LARGE SCALE GENOMIC DNA]</scope>
</reference>